<evidence type="ECO:0000313" key="8">
    <source>
        <dbReference type="Proteomes" id="UP001259572"/>
    </source>
</evidence>
<dbReference type="GO" id="GO:0008233">
    <property type="term" value="F:peptidase activity"/>
    <property type="evidence" value="ECO:0007669"/>
    <property type="project" value="UniProtKB-KW"/>
</dbReference>
<feature type="transmembrane region" description="Helical" evidence="5">
    <location>
        <begin position="144"/>
        <end position="168"/>
    </location>
</feature>
<dbReference type="InterPro" id="IPR035952">
    <property type="entry name" value="Rhomboid-like_sf"/>
</dbReference>
<keyword evidence="7" id="KW-0378">Hydrolase</keyword>
<evidence type="ECO:0000256" key="1">
    <source>
        <dbReference type="ARBA" id="ARBA00004141"/>
    </source>
</evidence>
<evidence type="ECO:0000313" key="7">
    <source>
        <dbReference type="EMBL" id="MDT9597622.1"/>
    </source>
</evidence>
<dbReference type="Proteomes" id="UP001259572">
    <property type="component" value="Unassembled WGS sequence"/>
</dbReference>
<dbReference type="PANTHER" id="PTHR43731">
    <property type="entry name" value="RHOMBOID PROTEASE"/>
    <property type="match status" value="1"/>
</dbReference>
<dbReference type="RefSeq" id="WP_315722988.1">
    <property type="nucleotide sequence ID" value="NZ_JAVUPU010000001.1"/>
</dbReference>
<sequence>MTLAIAIVTAAAWLIASALGLQDLAVIWGGFIPARVGGVVGDEMLAPVFLTPLTATVVHAGIIHLGFNLLIHLFCGRATETIIGGRGLLILYIVGAYAAAAAQFFANPEDMRPMVGASGAISAVLGTYAILFGRNRVNVANLALARWLNALWLAAAWIGLQILVGFTFETAGAPLAIAAHIGGFLAGLVLAKPLLLLRYRGA</sequence>
<protein>
    <submittedName>
        <fullName evidence="7">Rhomboid family intramembrane serine protease</fullName>
        <ecNumber evidence="7">3.4.21.-</ecNumber>
    </submittedName>
</protein>
<keyword evidence="3 5" id="KW-1133">Transmembrane helix</keyword>
<keyword evidence="4 5" id="KW-0472">Membrane</keyword>
<evidence type="ECO:0000259" key="6">
    <source>
        <dbReference type="Pfam" id="PF01694"/>
    </source>
</evidence>
<name>A0ABU3Q2J5_9SPHN</name>
<feature type="transmembrane region" description="Helical" evidence="5">
    <location>
        <begin position="87"/>
        <end position="106"/>
    </location>
</feature>
<comment type="subcellular location">
    <subcellularLocation>
        <location evidence="1">Membrane</location>
        <topology evidence="1">Multi-pass membrane protein</topology>
    </subcellularLocation>
</comment>
<evidence type="ECO:0000256" key="2">
    <source>
        <dbReference type="ARBA" id="ARBA00022692"/>
    </source>
</evidence>
<evidence type="ECO:0000256" key="3">
    <source>
        <dbReference type="ARBA" id="ARBA00022989"/>
    </source>
</evidence>
<dbReference type="GO" id="GO:0006508">
    <property type="term" value="P:proteolysis"/>
    <property type="evidence" value="ECO:0007669"/>
    <property type="project" value="UniProtKB-KW"/>
</dbReference>
<accession>A0ABU3Q2J5</accession>
<organism evidence="7 8">
    <name type="scientific">Sphingosinicella rhizophila</name>
    <dbReference type="NCBI Taxonomy" id="3050082"/>
    <lineage>
        <taxon>Bacteria</taxon>
        <taxon>Pseudomonadati</taxon>
        <taxon>Pseudomonadota</taxon>
        <taxon>Alphaproteobacteria</taxon>
        <taxon>Sphingomonadales</taxon>
        <taxon>Sphingosinicellaceae</taxon>
        <taxon>Sphingosinicella</taxon>
    </lineage>
</organism>
<evidence type="ECO:0000256" key="5">
    <source>
        <dbReference type="SAM" id="Phobius"/>
    </source>
</evidence>
<dbReference type="InterPro" id="IPR050925">
    <property type="entry name" value="Rhomboid_protease_S54"/>
</dbReference>
<dbReference type="InterPro" id="IPR022764">
    <property type="entry name" value="Peptidase_S54_rhomboid_dom"/>
</dbReference>
<dbReference type="PANTHER" id="PTHR43731:SF26">
    <property type="entry name" value="RHOMBOID-LIKE PROTEIN 10, CHLOROPLASTIC"/>
    <property type="match status" value="1"/>
</dbReference>
<gene>
    <name evidence="7" type="ORF">RQX22_01490</name>
</gene>
<dbReference type="Gene3D" id="1.20.1540.10">
    <property type="entry name" value="Rhomboid-like"/>
    <property type="match status" value="1"/>
</dbReference>
<dbReference type="Pfam" id="PF01694">
    <property type="entry name" value="Rhomboid"/>
    <property type="match status" value="1"/>
</dbReference>
<reference evidence="7 8" key="1">
    <citation type="submission" date="2023-05" db="EMBL/GenBank/DDBJ databases">
        <authorList>
            <person name="Guo Y."/>
        </authorList>
    </citation>
    <scope>NUCLEOTIDE SEQUENCE [LARGE SCALE GENOMIC DNA]</scope>
    <source>
        <strain evidence="7 8">GR2756</strain>
    </source>
</reference>
<evidence type="ECO:0000256" key="4">
    <source>
        <dbReference type="ARBA" id="ARBA00023136"/>
    </source>
</evidence>
<dbReference type="EMBL" id="JAVUPU010000001">
    <property type="protein sequence ID" value="MDT9597622.1"/>
    <property type="molecule type" value="Genomic_DNA"/>
</dbReference>
<proteinExistence type="predicted"/>
<dbReference type="EC" id="3.4.21.-" evidence="7"/>
<feature type="transmembrane region" description="Helical" evidence="5">
    <location>
        <begin position="112"/>
        <end position="132"/>
    </location>
</feature>
<keyword evidence="8" id="KW-1185">Reference proteome</keyword>
<comment type="caution">
    <text evidence="7">The sequence shown here is derived from an EMBL/GenBank/DDBJ whole genome shotgun (WGS) entry which is preliminary data.</text>
</comment>
<keyword evidence="7" id="KW-0645">Protease</keyword>
<feature type="transmembrane region" description="Helical" evidence="5">
    <location>
        <begin position="174"/>
        <end position="197"/>
    </location>
</feature>
<keyword evidence="2 5" id="KW-0812">Transmembrane</keyword>
<feature type="transmembrane region" description="Helical" evidence="5">
    <location>
        <begin position="44"/>
        <end position="75"/>
    </location>
</feature>
<feature type="domain" description="Peptidase S54 rhomboid" evidence="6">
    <location>
        <begin position="53"/>
        <end position="193"/>
    </location>
</feature>
<dbReference type="SUPFAM" id="SSF144091">
    <property type="entry name" value="Rhomboid-like"/>
    <property type="match status" value="1"/>
</dbReference>